<sequence length="81" mass="8764">MFMIAIGAIFTIQVRALCTAATFVIDGAPHALATRMANHSSDLQDSIDIIQASSRPSDVLGSADRPSSSHRRKQRKLCKLP</sequence>
<proteinExistence type="predicted"/>
<evidence type="ECO:0000256" key="2">
    <source>
        <dbReference type="SAM" id="SignalP"/>
    </source>
</evidence>
<keyword evidence="4" id="KW-1185">Reference proteome</keyword>
<name>A0A316W1L4_9BASI</name>
<organism evidence="3 4">
    <name type="scientific">Ceraceosorus guamensis</name>
    <dbReference type="NCBI Taxonomy" id="1522189"/>
    <lineage>
        <taxon>Eukaryota</taxon>
        <taxon>Fungi</taxon>
        <taxon>Dikarya</taxon>
        <taxon>Basidiomycota</taxon>
        <taxon>Ustilaginomycotina</taxon>
        <taxon>Exobasidiomycetes</taxon>
        <taxon>Ceraceosorales</taxon>
        <taxon>Ceraceosoraceae</taxon>
        <taxon>Ceraceosorus</taxon>
    </lineage>
</organism>
<dbReference type="Proteomes" id="UP000245783">
    <property type="component" value="Unassembled WGS sequence"/>
</dbReference>
<dbReference type="InParanoid" id="A0A316W1L4"/>
<evidence type="ECO:0008006" key="5">
    <source>
        <dbReference type="Google" id="ProtNLM"/>
    </source>
</evidence>
<reference evidence="3 4" key="1">
    <citation type="journal article" date="2018" name="Mol. Biol. Evol.">
        <title>Broad Genomic Sampling Reveals a Smut Pathogenic Ancestry of the Fungal Clade Ustilaginomycotina.</title>
        <authorList>
            <person name="Kijpornyongpan T."/>
            <person name="Mondo S.J."/>
            <person name="Barry K."/>
            <person name="Sandor L."/>
            <person name="Lee J."/>
            <person name="Lipzen A."/>
            <person name="Pangilinan J."/>
            <person name="LaButti K."/>
            <person name="Hainaut M."/>
            <person name="Henrissat B."/>
            <person name="Grigoriev I.V."/>
            <person name="Spatafora J.W."/>
            <person name="Aime M.C."/>
        </authorList>
    </citation>
    <scope>NUCLEOTIDE SEQUENCE [LARGE SCALE GENOMIC DNA]</scope>
    <source>
        <strain evidence="3 4">MCA 4658</strain>
    </source>
</reference>
<evidence type="ECO:0000256" key="1">
    <source>
        <dbReference type="SAM" id="MobiDB-lite"/>
    </source>
</evidence>
<feature type="signal peptide" evidence="2">
    <location>
        <begin position="1"/>
        <end position="16"/>
    </location>
</feature>
<evidence type="ECO:0000313" key="3">
    <source>
        <dbReference type="EMBL" id="PWN41555.1"/>
    </source>
</evidence>
<dbReference type="RefSeq" id="XP_025368715.1">
    <property type="nucleotide sequence ID" value="XM_025510628.1"/>
</dbReference>
<dbReference type="GeneID" id="37032498"/>
<feature type="region of interest" description="Disordered" evidence="1">
    <location>
        <begin position="55"/>
        <end position="81"/>
    </location>
</feature>
<feature type="chain" id="PRO_5016452276" description="Secreted protein" evidence="2">
    <location>
        <begin position="17"/>
        <end position="81"/>
    </location>
</feature>
<accession>A0A316W1L4</accession>
<evidence type="ECO:0000313" key="4">
    <source>
        <dbReference type="Proteomes" id="UP000245783"/>
    </source>
</evidence>
<feature type="compositionally biased region" description="Basic residues" evidence="1">
    <location>
        <begin position="68"/>
        <end position="81"/>
    </location>
</feature>
<dbReference type="EMBL" id="KZ819391">
    <property type="protein sequence ID" value="PWN41555.1"/>
    <property type="molecule type" value="Genomic_DNA"/>
</dbReference>
<keyword evidence="2" id="KW-0732">Signal</keyword>
<gene>
    <name evidence="3" type="ORF">IE81DRAFT_171696</name>
</gene>
<protein>
    <recommendedName>
        <fullName evidence="5">Secreted protein</fullName>
    </recommendedName>
</protein>
<dbReference type="AlphaFoldDB" id="A0A316W1L4"/>